<dbReference type="AlphaFoldDB" id="A0AA37KDS5"/>
<protein>
    <recommendedName>
        <fullName evidence="3">PD-(D/E)XK endonuclease-like domain-containing protein</fullName>
    </recommendedName>
</protein>
<dbReference type="Proteomes" id="UP001055114">
    <property type="component" value="Unassembled WGS sequence"/>
</dbReference>
<dbReference type="RefSeq" id="WP_075965696.1">
    <property type="nucleotide sequence ID" value="NZ_BQNZ01000003.1"/>
</dbReference>
<reference evidence="1" key="1">
    <citation type="submission" date="2022-01" db="EMBL/GenBank/DDBJ databases">
        <title>Novel bile acid biosynthetic pathways are enriched in the microbiome of centenarians.</title>
        <authorList>
            <person name="Sato Y."/>
            <person name="Atarashi K."/>
            <person name="Plichta R.D."/>
            <person name="Arai Y."/>
            <person name="Sasajima S."/>
            <person name="Kearney M.S."/>
            <person name="Suda W."/>
            <person name="Takeshita K."/>
            <person name="Sasaki T."/>
            <person name="Okamoto S."/>
            <person name="Skelly N.A."/>
            <person name="Okamura Y."/>
            <person name="Vlamakis H."/>
            <person name="Li Y."/>
            <person name="Tanoue T."/>
            <person name="Takei H."/>
            <person name="Nittono H."/>
            <person name="Narushima S."/>
            <person name="Irie J."/>
            <person name="Itoh H."/>
            <person name="Moriya K."/>
            <person name="Sugiura Y."/>
            <person name="Suematsu M."/>
            <person name="Moritoki N."/>
            <person name="Shibata S."/>
            <person name="Littman R.D."/>
            <person name="Fischbach A.M."/>
            <person name="Uwamino Y."/>
            <person name="Inoue T."/>
            <person name="Honda A."/>
            <person name="Hattori M."/>
            <person name="Murai T."/>
            <person name="Xavier J.R."/>
            <person name="Hirose N."/>
            <person name="Honda K."/>
        </authorList>
    </citation>
    <scope>NUCLEOTIDE SEQUENCE</scope>
    <source>
        <strain evidence="1">CE91-St3</strain>
    </source>
</reference>
<comment type="caution">
    <text evidence="1">The sequence shown here is derived from an EMBL/GenBank/DDBJ whole genome shotgun (WGS) entry which is preliminary data.</text>
</comment>
<accession>A0AA37KDS5</accession>
<evidence type="ECO:0000313" key="2">
    <source>
        <dbReference type="Proteomes" id="UP001055114"/>
    </source>
</evidence>
<organism evidence="1 2">
    <name type="scientific">Parabacteroides merdae</name>
    <dbReference type="NCBI Taxonomy" id="46503"/>
    <lineage>
        <taxon>Bacteria</taxon>
        <taxon>Pseudomonadati</taxon>
        <taxon>Bacteroidota</taxon>
        <taxon>Bacteroidia</taxon>
        <taxon>Bacteroidales</taxon>
        <taxon>Tannerellaceae</taxon>
        <taxon>Parabacteroides</taxon>
    </lineage>
</organism>
<sequence length="244" mass="29095">MNRLKYNNNNWHERDNHIFFDEEPHIYTHDRLGKMDSWTEIIASYFAPFDKERVASFVAQRRGCSPEELIAEWEHQTHLGTKLHANIENYLLSLPHDESDVFWQFKNFITEHPMVPYRTEWTIYDEESRVAGTIDSLDFHVCNLMLDWKRSKNLIDQDGNVIRDSYNHTMGLGVLSHLPDCSYYHYAMQQSGYRYILKKNYGIEIEACWLAVFHPTLLNYKLIRLPYLEEEVKAVLAERAARFR</sequence>
<evidence type="ECO:0008006" key="3">
    <source>
        <dbReference type="Google" id="ProtNLM"/>
    </source>
</evidence>
<gene>
    <name evidence="1" type="ORF">CE91St3_33130</name>
</gene>
<evidence type="ECO:0000313" key="1">
    <source>
        <dbReference type="EMBL" id="GKH73450.1"/>
    </source>
</evidence>
<dbReference type="EMBL" id="BQNZ01000003">
    <property type="protein sequence ID" value="GKH73450.1"/>
    <property type="molecule type" value="Genomic_DNA"/>
</dbReference>
<proteinExistence type="predicted"/>
<name>A0AA37KDS5_9BACT</name>